<dbReference type="Proteomes" id="UP000479938">
    <property type="component" value="Unassembled WGS sequence"/>
</dbReference>
<dbReference type="EMBL" id="CADCSU010000114">
    <property type="protein sequence ID" value="CAA9200801.1"/>
    <property type="molecule type" value="Genomic_DNA"/>
</dbReference>
<evidence type="ECO:0000313" key="1">
    <source>
        <dbReference type="EMBL" id="CAA9200801.1"/>
    </source>
</evidence>
<gene>
    <name evidence="1" type="ORF">FLA105534_03267</name>
</gene>
<name>A0A6J4GPL0_9FLAO</name>
<dbReference type="AlphaFoldDB" id="A0A6J4GPL0"/>
<sequence>MHLPALTAVKWDDNFREIYARLISKHGIKMKALVAIQRKILELIYILFKNETIYDKEYVKKIA</sequence>
<reference evidence="1 2" key="1">
    <citation type="submission" date="2020-02" db="EMBL/GenBank/DDBJ databases">
        <authorList>
            <person name="Criscuolo A."/>
        </authorList>
    </citation>
    <scope>NUCLEOTIDE SEQUENCE [LARGE SCALE GENOMIC DNA]</scope>
    <source>
        <strain evidence="1">CIP105534</strain>
    </source>
</reference>
<evidence type="ECO:0008006" key="3">
    <source>
        <dbReference type="Google" id="ProtNLM"/>
    </source>
</evidence>
<keyword evidence="2" id="KW-1185">Reference proteome</keyword>
<protein>
    <recommendedName>
        <fullName evidence="3">IS110 family transposase</fullName>
    </recommendedName>
</protein>
<proteinExistence type="predicted"/>
<accession>A0A6J4GPL0</accession>
<organism evidence="1 2">
    <name type="scientific">Flavobacterium bizetiae</name>
    <dbReference type="NCBI Taxonomy" id="2704140"/>
    <lineage>
        <taxon>Bacteria</taxon>
        <taxon>Pseudomonadati</taxon>
        <taxon>Bacteroidota</taxon>
        <taxon>Flavobacteriia</taxon>
        <taxon>Flavobacteriales</taxon>
        <taxon>Flavobacteriaceae</taxon>
        <taxon>Flavobacterium</taxon>
    </lineage>
</organism>
<evidence type="ECO:0000313" key="2">
    <source>
        <dbReference type="Proteomes" id="UP000479938"/>
    </source>
</evidence>